<dbReference type="InterPro" id="IPR020941">
    <property type="entry name" value="SUFU-like_domain"/>
</dbReference>
<dbReference type="SUPFAM" id="SSF103359">
    <property type="entry name" value="Suppressor of Fused, N-terminal domain"/>
    <property type="match status" value="1"/>
</dbReference>
<name>A0A1M7KK30_9FLAO</name>
<dbReference type="OrthoDB" id="1249375at2"/>
<keyword evidence="3" id="KW-1185">Reference proteome</keyword>
<proteinExistence type="predicted"/>
<dbReference type="AlphaFoldDB" id="A0A1M7KK30"/>
<dbReference type="EMBL" id="FRAV01000065">
    <property type="protein sequence ID" value="SHM65632.1"/>
    <property type="molecule type" value="Genomic_DNA"/>
</dbReference>
<reference evidence="3" key="1">
    <citation type="submission" date="2016-11" db="EMBL/GenBank/DDBJ databases">
        <authorList>
            <person name="Varghese N."/>
            <person name="Submissions S."/>
        </authorList>
    </citation>
    <scope>NUCLEOTIDE SEQUENCE [LARGE SCALE GENOMIC DNA]</scope>
    <source>
        <strain evidence="3">DSM 26899</strain>
    </source>
</reference>
<evidence type="ECO:0000313" key="3">
    <source>
        <dbReference type="Proteomes" id="UP000184364"/>
    </source>
</evidence>
<evidence type="ECO:0000313" key="2">
    <source>
        <dbReference type="EMBL" id="SHM65632.1"/>
    </source>
</evidence>
<feature type="domain" description="Suppressor of fused-like" evidence="1">
    <location>
        <begin position="26"/>
        <end position="174"/>
    </location>
</feature>
<dbReference type="Proteomes" id="UP000184364">
    <property type="component" value="Unassembled WGS sequence"/>
</dbReference>
<gene>
    <name evidence="2" type="ORF">SAMN05444267_10654</name>
</gene>
<dbReference type="Pfam" id="PF05076">
    <property type="entry name" value="SUFU"/>
    <property type="match status" value="1"/>
</dbReference>
<evidence type="ECO:0000259" key="1">
    <source>
        <dbReference type="Pfam" id="PF05076"/>
    </source>
</evidence>
<dbReference type="InterPro" id="IPR037181">
    <property type="entry name" value="SUFU_N"/>
</dbReference>
<protein>
    <submittedName>
        <fullName evidence="2">Suppressor of fused protein (SUFU)</fullName>
    </submittedName>
</protein>
<sequence length="179" mass="21504">MRIVKHLEQYIGTISRATDIVDKKYNLTISVYDNIPFEEIRTYSTLGMNRYFIDYYYEFIFVCMAKYNENEIASFLTSFAEYLIDAENGVRRGDVLSFDFTMTSQTQMNSLYFTLPFYFDDNLQQLKLENKNVIFPLIIPIYNEEAQLIKEKGWNSFEEFLEENEVDNLLDLNRDKYFW</sequence>
<dbReference type="RefSeq" id="WP_073297943.1">
    <property type="nucleotide sequence ID" value="NZ_FRAV01000065.1"/>
</dbReference>
<accession>A0A1M7KK30</accession>
<organism evidence="2 3">
    <name type="scientific">Chryseobacterium polytrichastri</name>
    <dbReference type="NCBI Taxonomy" id="1302687"/>
    <lineage>
        <taxon>Bacteria</taxon>
        <taxon>Pseudomonadati</taxon>
        <taxon>Bacteroidota</taxon>
        <taxon>Flavobacteriia</taxon>
        <taxon>Flavobacteriales</taxon>
        <taxon>Weeksellaceae</taxon>
        <taxon>Chryseobacterium group</taxon>
        <taxon>Chryseobacterium</taxon>
    </lineage>
</organism>
<dbReference type="STRING" id="1302687.SAMN05444267_10654"/>